<comment type="subcellular location">
    <subcellularLocation>
        <location evidence="2">Nucleus</location>
    </subcellularLocation>
</comment>
<dbReference type="PROSITE" id="PS51504">
    <property type="entry name" value="H15"/>
    <property type="match status" value="1"/>
</dbReference>
<keyword evidence="1 2" id="KW-0238">DNA-binding</keyword>
<dbReference type="Ensembl" id="ENSGEVT00005007355.1">
    <property type="protein sequence ID" value="ENSGEVP00005007019.1"/>
    <property type="gene ID" value="ENSGEVG00005005017.1"/>
</dbReference>
<evidence type="ECO:0000259" key="4">
    <source>
        <dbReference type="PROSITE" id="PS51504"/>
    </source>
</evidence>
<evidence type="ECO:0000256" key="1">
    <source>
        <dbReference type="ARBA" id="ARBA00023125"/>
    </source>
</evidence>
<feature type="region of interest" description="Disordered" evidence="3">
    <location>
        <begin position="1"/>
        <end position="40"/>
    </location>
</feature>
<proteinExistence type="inferred from homology"/>
<feature type="domain" description="H15" evidence="4">
    <location>
        <begin position="37"/>
        <end position="110"/>
    </location>
</feature>
<dbReference type="GO" id="GO:0000786">
    <property type="term" value="C:nucleosome"/>
    <property type="evidence" value="ECO:0007669"/>
    <property type="project" value="InterPro"/>
</dbReference>
<protein>
    <recommendedName>
        <fullName evidence="4">H15 domain-containing protein</fullName>
    </recommendedName>
</protein>
<dbReference type="GO" id="GO:0006334">
    <property type="term" value="P:nucleosome assembly"/>
    <property type="evidence" value="ECO:0007669"/>
    <property type="project" value="InterPro"/>
</dbReference>
<name>A0A8C4VUX3_9SAUR</name>
<feature type="region of interest" description="Disordered" evidence="3">
    <location>
        <begin position="117"/>
        <end position="167"/>
    </location>
</feature>
<dbReference type="GO" id="GO:0003677">
    <property type="term" value="F:DNA binding"/>
    <property type="evidence" value="ECO:0007669"/>
    <property type="project" value="UniProtKB-KW"/>
</dbReference>
<dbReference type="Pfam" id="PF00538">
    <property type="entry name" value="Linker_histone"/>
    <property type="match status" value="1"/>
</dbReference>
<dbReference type="SUPFAM" id="SSF46785">
    <property type="entry name" value="Winged helix' DNA-binding domain"/>
    <property type="match status" value="1"/>
</dbReference>
<dbReference type="InterPro" id="IPR005819">
    <property type="entry name" value="H1/H5"/>
</dbReference>
<dbReference type="PRINTS" id="PR00624">
    <property type="entry name" value="HISTONEH5"/>
</dbReference>
<dbReference type="GO" id="GO:0005634">
    <property type="term" value="C:nucleus"/>
    <property type="evidence" value="ECO:0007669"/>
    <property type="project" value="UniProtKB-SubCell"/>
</dbReference>
<dbReference type="Gene3D" id="1.10.10.10">
    <property type="entry name" value="Winged helix-like DNA-binding domain superfamily/Winged helix DNA-binding domain"/>
    <property type="match status" value="1"/>
</dbReference>
<evidence type="ECO:0000313" key="5">
    <source>
        <dbReference type="Ensembl" id="ENSGEVP00005007019.1"/>
    </source>
</evidence>
<feature type="compositionally biased region" description="Low complexity" evidence="3">
    <location>
        <begin position="10"/>
        <end position="20"/>
    </location>
</feature>
<keyword evidence="2" id="KW-0539">Nucleus</keyword>
<feature type="compositionally biased region" description="Basic residues" evidence="3">
    <location>
        <begin position="23"/>
        <end position="38"/>
    </location>
</feature>
<evidence type="ECO:0000256" key="3">
    <source>
        <dbReference type="SAM" id="MobiDB-lite"/>
    </source>
</evidence>
<dbReference type="GO" id="GO:0030527">
    <property type="term" value="F:structural constituent of chromatin"/>
    <property type="evidence" value="ECO:0007669"/>
    <property type="project" value="InterPro"/>
</dbReference>
<dbReference type="InterPro" id="IPR036388">
    <property type="entry name" value="WH-like_DNA-bd_sf"/>
</dbReference>
<keyword evidence="6" id="KW-1185">Reference proteome</keyword>
<evidence type="ECO:0000313" key="6">
    <source>
        <dbReference type="Proteomes" id="UP000694390"/>
    </source>
</evidence>
<dbReference type="SMART" id="SM00526">
    <property type="entry name" value="H15"/>
    <property type="match status" value="1"/>
</dbReference>
<reference evidence="5" key="2">
    <citation type="submission" date="2025-09" db="UniProtKB">
        <authorList>
            <consortium name="Ensembl"/>
        </authorList>
    </citation>
    <scope>IDENTIFICATION</scope>
</reference>
<dbReference type="GeneTree" id="ENSGT00950000183089"/>
<dbReference type="AlphaFoldDB" id="A0A8C4VUX3"/>
<accession>A0A8C4VUX3</accession>
<organism evidence="5 6">
    <name type="scientific">Gopherus evgoodei</name>
    <name type="common">Goodes thornscrub tortoise</name>
    <dbReference type="NCBI Taxonomy" id="1825980"/>
    <lineage>
        <taxon>Eukaryota</taxon>
        <taxon>Metazoa</taxon>
        <taxon>Chordata</taxon>
        <taxon>Craniata</taxon>
        <taxon>Vertebrata</taxon>
        <taxon>Euteleostomi</taxon>
        <taxon>Archelosauria</taxon>
        <taxon>Testudinata</taxon>
        <taxon>Testudines</taxon>
        <taxon>Cryptodira</taxon>
        <taxon>Durocryptodira</taxon>
        <taxon>Testudinoidea</taxon>
        <taxon>Testudinidae</taxon>
        <taxon>Gopherus</taxon>
    </lineage>
</organism>
<dbReference type="InterPro" id="IPR005818">
    <property type="entry name" value="Histone_H1/H5_H15"/>
</dbReference>
<dbReference type="Proteomes" id="UP000694390">
    <property type="component" value="Unassembled WGS sequence"/>
</dbReference>
<dbReference type="OrthoDB" id="10070184at2759"/>
<keyword evidence="2" id="KW-0158">Chromosome</keyword>
<evidence type="ECO:0000256" key="2">
    <source>
        <dbReference type="RuleBase" id="RU003894"/>
    </source>
</evidence>
<comment type="similarity">
    <text evidence="2">Belongs to the histone H1/H5 family.</text>
</comment>
<dbReference type="InterPro" id="IPR036390">
    <property type="entry name" value="WH_DNA-bd_sf"/>
</dbReference>
<reference evidence="5" key="1">
    <citation type="submission" date="2025-08" db="UniProtKB">
        <authorList>
            <consortium name="Ensembl"/>
        </authorList>
    </citation>
    <scope>IDENTIFICATION</scope>
</reference>
<sequence>MNTDHTAQTAPEAPAAAEAPVSQRKKKRRKKKPPRRQRPAFAQLILWSVDFSKSRKGASLAAIKKTLEGEGYDVRKNKGRIKAVLRSLLSQGALRRVSGSGASGSFRLQRGGGAVKAEKWETAGAKRPQSSAKTGTAAPGPNVPGGEIKAAAARPKRVSRSPGKIRGTVATRRKQILEDIIKGAFLLE</sequence>